<dbReference type="EMBL" id="JTHP01000015">
    <property type="protein sequence ID" value="KJD45760.1"/>
    <property type="molecule type" value="Genomic_DNA"/>
</dbReference>
<accession>A0A0D7X2X4</accession>
<dbReference type="Pfam" id="PF18476">
    <property type="entry name" value="PIN_8"/>
    <property type="match status" value="1"/>
</dbReference>
<gene>
    <name evidence="2" type="ORF">QD47_09715</name>
</gene>
<dbReference type="PATRIC" id="fig|159743.3.peg.2168"/>
<name>A0A0D7X2X4_9BACL</name>
<feature type="domain" description="PIN like" evidence="1">
    <location>
        <begin position="2"/>
        <end position="108"/>
    </location>
</feature>
<reference evidence="2 3" key="1">
    <citation type="submission" date="2014-11" db="EMBL/GenBank/DDBJ databases">
        <title>Draft Genome Sequences of Paenibacillus polymyxa NRRL B-30509 and Paenibacillus terrae NRRL B-30644, Strains from a Poultry Environment that Produce Tridecaptin A and Paenicidins.</title>
        <authorList>
            <person name="van Belkum M.J."/>
            <person name="Lohans C.T."/>
            <person name="Vederas J.C."/>
        </authorList>
    </citation>
    <scope>NUCLEOTIDE SEQUENCE [LARGE SCALE GENOMIC DNA]</scope>
    <source>
        <strain evidence="2 3">NRRL B-30644</strain>
    </source>
</reference>
<dbReference type="Proteomes" id="UP000032534">
    <property type="component" value="Unassembled WGS sequence"/>
</dbReference>
<comment type="caution">
    <text evidence="2">The sequence shown here is derived from an EMBL/GenBank/DDBJ whole genome shotgun (WGS) entry which is preliminary data.</text>
</comment>
<keyword evidence="3" id="KW-1185">Reference proteome</keyword>
<sequence length="291" mass="34584">MNLLEGIIGEPYPQDKINIIEKEGGERYKYSVPPGFKDKDDKNKLDYRTYGDFRYQQLYGDLIVWNQMIDRAKTENNPTSIIFITEEKKEDWWEKDDQNKIRRPHPQLIQEFYNKTNQNFYMYRTESFVKFAKEYLDADVTDEQVENVAKDMEQIRRSEEKEYVEVIHDFYNDNSELISNVSVSELLKYLSANEEKELKSKIQQALNDIESKEGNISYNRAIKWAMNQSVPLLEKKSKELAAEIALIDYAKAQEYINILNLLPKNPFNRGTALLNSIRNMQHYLWEQELPF</sequence>
<dbReference type="InterPro" id="IPR041578">
    <property type="entry name" value="PIN_8"/>
</dbReference>
<protein>
    <recommendedName>
        <fullName evidence="1">PIN like domain-containing protein</fullName>
    </recommendedName>
</protein>
<organism evidence="2 3">
    <name type="scientific">Paenibacillus terrae</name>
    <dbReference type="NCBI Taxonomy" id="159743"/>
    <lineage>
        <taxon>Bacteria</taxon>
        <taxon>Bacillati</taxon>
        <taxon>Bacillota</taxon>
        <taxon>Bacilli</taxon>
        <taxon>Bacillales</taxon>
        <taxon>Paenibacillaceae</taxon>
        <taxon>Paenibacillus</taxon>
    </lineage>
</organism>
<evidence type="ECO:0000313" key="3">
    <source>
        <dbReference type="Proteomes" id="UP000032534"/>
    </source>
</evidence>
<dbReference type="AlphaFoldDB" id="A0A0D7X2X4"/>
<proteinExistence type="predicted"/>
<evidence type="ECO:0000313" key="2">
    <source>
        <dbReference type="EMBL" id="KJD45760.1"/>
    </source>
</evidence>
<evidence type="ECO:0000259" key="1">
    <source>
        <dbReference type="Pfam" id="PF18476"/>
    </source>
</evidence>